<dbReference type="InterPro" id="IPR037143">
    <property type="entry name" value="4-PPantetheinyl_Trfase_dom_sf"/>
</dbReference>
<feature type="compositionally biased region" description="Basic and acidic residues" evidence="1">
    <location>
        <begin position="1"/>
        <end position="20"/>
    </location>
</feature>
<evidence type="ECO:0000313" key="3">
    <source>
        <dbReference type="Proteomes" id="UP001589647"/>
    </source>
</evidence>
<keyword evidence="3" id="KW-1185">Reference proteome</keyword>
<dbReference type="Proteomes" id="UP001589647">
    <property type="component" value="Unassembled WGS sequence"/>
</dbReference>
<protein>
    <recommendedName>
        <fullName evidence="4">4'-phosphopantetheinyl transferase superfamily protein</fullName>
    </recommendedName>
</protein>
<dbReference type="RefSeq" id="WP_189650409.1">
    <property type="nucleotide sequence ID" value="NZ_BMRC01000013.1"/>
</dbReference>
<organism evidence="2 3">
    <name type="scientific">Nonomuraea spiralis</name>
    <dbReference type="NCBI Taxonomy" id="46182"/>
    <lineage>
        <taxon>Bacteria</taxon>
        <taxon>Bacillati</taxon>
        <taxon>Actinomycetota</taxon>
        <taxon>Actinomycetes</taxon>
        <taxon>Streptosporangiales</taxon>
        <taxon>Streptosporangiaceae</taxon>
        <taxon>Nonomuraea</taxon>
    </lineage>
</organism>
<proteinExistence type="predicted"/>
<feature type="region of interest" description="Disordered" evidence="1">
    <location>
        <begin position="1"/>
        <end position="29"/>
    </location>
</feature>
<evidence type="ECO:0000256" key="1">
    <source>
        <dbReference type="SAM" id="MobiDB-lite"/>
    </source>
</evidence>
<sequence>MRWLARGEGHLPAGEDRSAGADDGPPAEHPLARWTVRQALHLVCPGPAGDPDVRRRPDGAAQAWRDGRPLPVGISLTSRAGWAVCLLGLEPGAVGCDLELVEPRGPEFVADRFTRQEQQIIGGDPLLGSLLWSAKQSASKVLRRAESRSLEVSLGCGRSCDGWSGLTVRAGGGGVAHGWWRRFGGLVLTVAADRPTPPPRGLEEPSALASARPSYAGCASTAG</sequence>
<dbReference type="EMBL" id="JBHMEI010000044">
    <property type="protein sequence ID" value="MFB9207034.1"/>
    <property type="molecule type" value="Genomic_DNA"/>
</dbReference>
<comment type="caution">
    <text evidence="2">The sequence shown here is derived from an EMBL/GenBank/DDBJ whole genome shotgun (WGS) entry which is preliminary data.</text>
</comment>
<gene>
    <name evidence="2" type="ORF">ACFFV7_37985</name>
</gene>
<name>A0ABV5IR56_9ACTN</name>
<evidence type="ECO:0008006" key="4">
    <source>
        <dbReference type="Google" id="ProtNLM"/>
    </source>
</evidence>
<dbReference type="SUPFAM" id="SSF56214">
    <property type="entry name" value="4'-phosphopantetheinyl transferase"/>
    <property type="match status" value="1"/>
</dbReference>
<evidence type="ECO:0000313" key="2">
    <source>
        <dbReference type="EMBL" id="MFB9207034.1"/>
    </source>
</evidence>
<accession>A0ABV5IR56</accession>
<reference evidence="2 3" key="1">
    <citation type="submission" date="2024-09" db="EMBL/GenBank/DDBJ databases">
        <authorList>
            <person name="Sun Q."/>
            <person name="Mori K."/>
        </authorList>
    </citation>
    <scope>NUCLEOTIDE SEQUENCE [LARGE SCALE GENOMIC DNA]</scope>
    <source>
        <strain evidence="2 3">CCM 3426</strain>
    </source>
</reference>